<gene>
    <name evidence="3" type="ORF">BU104_09930</name>
    <name evidence="4" type="ORF">FEZ53_11440</name>
    <name evidence="2" type="ORF">J4710_02540</name>
</gene>
<dbReference type="AlphaFoldDB" id="A0A418I668"/>
<dbReference type="EMBL" id="VBTJ01000002">
    <property type="protein sequence ID" value="TLP90050.1"/>
    <property type="molecule type" value="Genomic_DNA"/>
</dbReference>
<dbReference type="Proteomes" id="UP000307747">
    <property type="component" value="Unassembled WGS sequence"/>
</dbReference>
<keyword evidence="1" id="KW-0812">Transmembrane</keyword>
<reference evidence="3 5" key="1">
    <citation type="journal article" date="2016" name="Front. Microbiol.">
        <title>Comprehensive Phylogenetic Analysis of Bovine Non-aureus Staphylococci Species Based on Whole-Genome Sequencing.</title>
        <authorList>
            <person name="Naushad S."/>
            <person name="Barkema H.W."/>
            <person name="Luby C."/>
            <person name="Condas L.A."/>
            <person name="Nobrega D.B."/>
            <person name="Carson D.A."/>
            <person name="De Buck J."/>
        </authorList>
    </citation>
    <scope>NUCLEOTIDE SEQUENCE [LARGE SCALE GENOMIC DNA]</scope>
    <source>
        <strain evidence="3 5">SNUC 1349</strain>
    </source>
</reference>
<dbReference type="Proteomes" id="UP000285579">
    <property type="component" value="Unassembled WGS sequence"/>
</dbReference>
<protein>
    <submittedName>
        <fullName evidence="4">Uncharacterized protein</fullName>
    </submittedName>
</protein>
<accession>A0A418I668</accession>
<dbReference type="KEGG" id="sxl:SXYLSMQ121_2401"/>
<sequence>MAVLALVLHLVCLLLVLIAGFVALKEFRKSYKERNQRKIDTLLVFVLIVALIAILSSVIIDL</sequence>
<keyword evidence="1" id="KW-1133">Transmembrane helix</keyword>
<reference evidence="3" key="2">
    <citation type="submission" date="2018-09" db="EMBL/GenBank/DDBJ databases">
        <authorList>
            <person name="Naushad S."/>
            <person name="De Buck J."/>
        </authorList>
    </citation>
    <scope>NUCLEOTIDE SEQUENCE</scope>
    <source>
        <strain evidence="3">SNUC 1349</strain>
    </source>
</reference>
<reference evidence="4 6" key="3">
    <citation type="submission" date="2019-05" db="EMBL/GenBank/DDBJ databases">
        <title>The metagenome of a microbial culture collection derived from dairy environment covers the genomic content of the human microbiome.</title>
        <authorList>
            <person name="Roder T."/>
            <person name="Wuthrich D."/>
            <person name="Sattari Z."/>
            <person name="Von Ah U."/>
            <person name="Bar C."/>
            <person name="Ronchi F."/>
            <person name="Macpherson A.J."/>
            <person name="Ganal-Vonarburg S.C."/>
            <person name="Bruggmann R."/>
            <person name="Vergeres G."/>
        </authorList>
    </citation>
    <scope>NUCLEOTIDE SEQUENCE [LARGE SCALE GENOMIC DNA]</scope>
    <source>
        <strain evidence="4 6">FAM 20833</strain>
    </source>
</reference>
<dbReference type="GeneID" id="45498060"/>
<evidence type="ECO:0000256" key="1">
    <source>
        <dbReference type="SAM" id="Phobius"/>
    </source>
</evidence>
<evidence type="ECO:0000313" key="3">
    <source>
        <dbReference type="EMBL" id="RIM91872.1"/>
    </source>
</evidence>
<evidence type="ECO:0000313" key="6">
    <source>
        <dbReference type="Proteomes" id="UP000307747"/>
    </source>
</evidence>
<proteinExistence type="predicted"/>
<feature type="transmembrane region" description="Helical" evidence="1">
    <location>
        <begin position="39"/>
        <end position="60"/>
    </location>
</feature>
<dbReference type="EMBL" id="QXUI01000006">
    <property type="protein sequence ID" value="RIM91872.1"/>
    <property type="molecule type" value="Genomic_DNA"/>
</dbReference>
<dbReference type="KEGG" id="sxy:BE24_13105"/>
<evidence type="ECO:0000313" key="5">
    <source>
        <dbReference type="Proteomes" id="UP000285579"/>
    </source>
</evidence>
<feature type="transmembrane region" description="Helical" evidence="1">
    <location>
        <begin position="6"/>
        <end position="27"/>
    </location>
</feature>
<dbReference type="EMBL" id="JAGETT010000010">
    <property type="protein sequence ID" value="MBO1919795.1"/>
    <property type="molecule type" value="Genomic_DNA"/>
</dbReference>
<comment type="caution">
    <text evidence="4">The sequence shown here is derived from an EMBL/GenBank/DDBJ whole genome shotgun (WGS) entry which is preliminary data.</text>
</comment>
<organism evidence="4 6">
    <name type="scientific">Staphylococcus xylosus</name>
    <dbReference type="NCBI Taxonomy" id="1288"/>
    <lineage>
        <taxon>Bacteria</taxon>
        <taxon>Bacillati</taxon>
        <taxon>Bacillota</taxon>
        <taxon>Bacilli</taxon>
        <taxon>Bacillales</taxon>
        <taxon>Staphylococcaceae</taxon>
        <taxon>Staphylococcus</taxon>
    </lineage>
</organism>
<evidence type="ECO:0000313" key="4">
    <source>
        <dbReference type="EMBL" id="TLP90050.1"/>
    </source>
</evidence>
<dbReference type="KEGG" id="sxo:SXYL_02561"/>
<keyword evidence="1" id="KW-0472">Membrane</keyword>
<dbReference type="RefSeq" id="WP_029378825.1">
    <property type="nucleotide sequence ID" value="NZ_BKAZ01000021.1"/>
</dbReference>
<reference evidence="2" key="4">
    <citation type="submission" date="2021-03" db="EMBL/GenBank/DDBJ databases">
        <title>Molecular epidemiology and mechanisms of colistin and carbapenem resistance in Enterobacteriaceae from clinical isolates, the environment and porcine samples in Pretoria, South Africa.</title>
        <authorList>
            <person name="Bogoshi D."/>
            <person name="Mbelle N.M."/>
            <person name="Naidoo V."/>
            <person name="Osei Sekyere J."/>
        </authorList>
    </citation>
    <scope>NUCLEOTIDE SEQUENCE</scope>
    <source>
        <strain evidence="2">ESB009</strain>
    </source>
</reference>
<name>A0A418I668_STAXY</name>
<evidence type="ECO:0000313" key="2">
    <source>
        <dbReference type="EMBL" id="MBO1919795.1"/>
    </source>
</evidence>